<comment type="miscellaneous">
    <text evidence="14">Carbon 2 of the heme B porphyrin ring is defined according to the Fischer nomenclature.</text>
</comment>
<dbReference type="EC" id="2.5.1.141" evidence="3 14"/>
<accession>A0ABR9CEE7</accession>
<proteinExistence type="inferred from homology"/>
<feature type="transmembrane region" description="Helical" evidence="14">
    <location>
        <begin position="131"/>
        <end position="148"/>
    </location>
</feature>
<dbReference type="InterPro" id="IPR006369">
    <property type="entry name" value="Protohaem_IX_farnesylTrfase"/>
</dbReference>
<dbReference type="RefSeq" id="WP_192110458.1">
    <property type="nucleotide sequence ID" value="NZ_JACYXJ010000006.1"/>
</dbReference>
<keyword evidence="5 14" id="KW-0808">Transferase</keyword>
<evidence type="ECO:0000256" key="5">
    <source>
        <dbReference type="ARBA" id="ARBA00022679"/>
    </source>
</evidence>
<dbReference type="PANTHER" id="PTHR43448">
    <property type="entry name" value="PROTOHEME IX FARNESYLTRANSFERASE, MITOCHONDRIAL"/>
    <property type="match status" value="1"/>
</dbReference>
<comment type="subcellular location">
    <subcellularLocation>
        <location evidence="1 14">Cell membrane</location>
        <topology evidence="1 14">Multi-pass membrane protein</topology>
    </subcellularLocation>
</comment>
<evidence type="ECO:0000256" key="6">
    <source>
        <dbReference type="ARBA" id="ARBA00022692"/>
    </source>
</evidence>
<dbReference type="PROSITE" id="PS00943">
    <property type="entry name" value="UBIA"/>
    <property type="match status" value="1"/>
</dbReference>
<dbReference type="Proteomes" id="UP000615687">
    <property type="component" value="Unassembled WGS sequence"/>
</dbReference>
<reference evidence="15 16" key="1">
    <citation type="submission" date="2020-09" db="EMBL/GenBank/DDBJ databases">
        <title>The genome sequence of type strain Labrenzia polysiphoniae KACC 19711.</title>
        <authorList>
            <person name="Liu Y."/>
        </authorList>
    </citation>
    <scope>NUCLEOTIDE SEQUENCE [LARGE SCALE GENOMIC DNA]</scope>
    <source>
        <strain evidence="15 16">KACC 19711</strain>
    </source>
</reference>
<dbReference type="HAMAP" id="MF_00154">
    <property type="entry name" value="CyoE_CtaB"/>
    <property type="match status" value="1"/>
</dbReference>
<evidence type="ECO:0000256" key="8">
    <source>
        <dbReference type="ARBA" id="ARBA00023133"/>
    </source>
</evidence>
<feature type="transmembrane region" description="Helical" evidence="14">
    <location>
        <begin position="252"/>
        <end position="272"/>
    </location>
</feature>
<comment type="function">
    <text evidence="14">Converts heme B (protoheme IX) to heme O by substitution of the vinyl group on carbon 2 of heme B porphyrin ring with a hydroxyethyl farnesyl side group.</text>
</comment>
<name>A0ABR9CEE7_9HYPH</name>
<dbReference type="PANTHER" id="PTHR43448:SF7">
    <property type="entry name" value="4-HYDROXYBENZOATE SOLANESYLTRANSFERASE"/>
    <property type="match status" value="1"/>
</dbReference>
<dbReference type="InterPro" id="IPR044878">
    <property type="entry name" value="UbiA_sf"/>
</dbReference>
<feature type="transmembrane region" description="Helical" evidence="14">
    <location>
        <begin position="284"/>
        <end position="304"/>
    </location>
</feature>
<feature type="transmembrane region" description="Helical" evidence="14">
    <location>
        <begin position="155"/>
        <end position="172"/>
    </location>
</feature>
<protein>
    <recommendedName>
        <fullName evidence="11 14">Protoheme IX farnesyltransferase</fullName>
        <ecNumber evidence="3 14">2.5.1.141</ecNumber>
    </recommendedName>
    <alternativeName>
        <fullName evidence="12 14">Heme B farnesyltransferase</fullName>
    </alternativeName>
    <alternativeName>
        <fullName evidence="10 14">Heme O synthase</fullName>
    </alternativeName>
</protein>
<evidence type="ECO:0000256" key="10">
    <source>
        <dbReference type="ARBA" id="ARBA00030253"/>
    </source>
</evidence>
<gene>
    <name evidence="14" type="primary">ctaB</name>
    <name evidence="15" type="ORF">IG617_17125</name>
</gene>
<evidence type="ECO:0000256" key="12">
    <source>
        <dbReference type="ARBA" id="ARBA00042475"/>
    </source>
</evidence>
<evidence type="ECO:0000256" key="4">
    <source>
        <dbReference type="ARBA" id="ARBA00022475"/>
    </source>
</evidence>
<sequence>MSLVERQDTMNTESFVWDGGQGSVGDYIALLKPRVMSLVIFTAFVGMMLAPGNIHPVLATVSLLCIAIGAGASGALNMWYDADIDQIMSRTANRPIPAGKVSRDEAFAFGMTLSIGSVVTLGLLVNWFAGAFLAFTIFFYVIVYTMWLKRSTPQNIVIGGAAGAFPPMIGWASVTGGVSLESVVLFLIIFMWTPPHFWALALFKNSDYKAAGVPMMPVVAGENSTRNQILAYSVVLTPLAVAPYLLGFAGIFYGVSAGILGAIFLALAFNVWRVRDGEAARKATVHLFSYSIFYLFMLFAILLAESLIAGL</sequence>
<comment type="similarity">
    <text evidence="14">Belongs to the UbiA prenyltransferase family. Protoheme IX farnesyltransferase subfamily.</text>
</comment>
<keyword evidence="8 14" id="KW-0350">Heme biosynthesis</keyword>
<dbReference type="InterPro" id="IPR030470">
    <property type="entry name" value="UbiA_prenylTrfase_CS"/>
</dbReference>
<evidence type="ECO:0000256" key="1">
    <source>
        <dbReference type="ARBA" id="ARBA00004651"/>
    </source>
</evidence>
<keyword evidence="4 14" id="KW-1003">Cell membrane</keyword>
<feature type="transmembrane region" description="Helical" evidence="14">
    <location>
        <begin position="57"/>
        <end position="80"/>
    </location>
</feature>
<feature type="transmembrane region" description="Helical" evidence="14">
    <location>
        <begin position="35"/>
        <end position="51"/>
    </location>
</feature>
<keyword evidence="6 14" id="KW-0812">Transmembrane</keyword>
<evidence type="ECO:0000313" key="16">
    <source>
        <dbReference type="Proteomes" id="UP000615687"/>
    </source>
</evidence>
<evidence type="ECO:0000256" key="11">
    <source>
        <dbReference type="ARBA" id="ARBA00040810"/>
    </source>
</evidence>
<evidence type="ECO:0000256" key="13">
    <source>
        <dbReference type="ARBA" id="ARBA00047690"/>
    </source>
</evidence>
<dbReference type="Gene3D" id="1.10.357.140">
    <property type="entry name" value="UbiA prenyltransferase"/>
    <property type="match status" value="1"/>
</dbReference>
<comment type="catalytic activity">
    <reaction evidence="13 14">
        <text>heme b + (2E,6E)-farnesyl diphosphate + H2O = Fe(II)-heme o + diphosphate</text>
        <dbReference type="Rhea" id="RHEA:28070"/>
        <dbReference type="ChEBI" id="CHEBI:15377"/>
        <dbReference type="ChEBI" id="CHEBI:33019"/>
        <dbReference type="ChEBI" id="CHEBI:60344"/>
        <dbReference type="ChEBI" id="CHEBI:60530"/>
        <dbReference type="ChEBI" id="CHEBI:175763"/>
        <dbReference type="EC" id="2.5.1.141"/>
    </reaction>
</comment>
<dbReference type="Pfam" id="PF01040">
    <property type="entry name" value="UbiA"/>
    <property type="match status" value="1"/>
</dbReference>
<evidence type="ECO:0000256" key="7">
    <source>
        <dbReference type="ARBA" id="ARBA00022989"/>
    </source>
</evidence>
<evidence type="ECO:0000256" key="3">
    <source>
        <dbReference type="ARBA" id="ARBA00012292"/>
    </source>
</evidence>
<feature type="transmembrane region" description="Helical" evidence="14">
    <location>
        <begin position="106"/>
        <end position="125"/>
    </location>
</feature>
<feature type="transmembrane region" description="Helical" evidence="14">
    <location>
        <begin position="184"/>
        <end position="203"/>
    </location>
</feature>
<dbReference type="EMBL" id="JACYXJ010000006">
    <property type="protein sequence ID" value="MBD8878018.1"/>
    <property type="molecule type" value="Genomic_DNA"/>
</dbReference>
<dbReference type="NCBIfam" id="NF003349">
    <property type="entry name" value="PRK04375.1-2"/>
    <property type="match status" value="1"/>
</dbReference>
<keyword evidence="7 14" id="KW-1133">Transmembrane helix</keyword>
<keyword evidence="16" id="KW-1185">Reference proteome</keyword>
<evidence type="ECO:0000256" key="9">
    <source>
        <dbReference type="ARBA" id="ARBA00023136"/>
    </source>
</evidence>
<keyword evidence="9 14" id="KW-0472">Membrane</keyword>
<dbReference type="NCBIfam" id="TIGR01473">
    <property type="entry name" value="cyoE_ctaB"/>
    <property type="match status" value="1"/>
</dbReference>
<evidence type="ECO:0000256" key="14">
    <source>
        <dbReference type="HAMAP-Rule" id="MF_00154"/>
    </source>
</evidence>
<comment type="pathway">
    <text evidence="2 14">Porphyrin-containing compound metabolism; heme O biosynthesis; heme O from protoheme: step 1/1.</text>
</comment>
<feature type="transmembrane region" description="Helical" evidence="14">
    <location>
        <begin position="229"/>
        <end position="246"/>
    </location>
</feature>
<dbReference type="InterPro" id="IPR000537">
    <property type="entry name" value="UbiA_prenyltransferase"/>
</dbReference>
<evidence type="ECO:0000256" key="2">
    <source>
        <dbReference type="ARBA" id="ARBA00004919"/>
    </source>
</evidence>
<organism evidence="15 16">
    <name type="scientific">Roseibium polysiphoniae</name>
    <dbReference type="NCBI Taxonomy" id="2571221"/>
    <lineage>
        <taxon>Bacteria</taxon>
        <taxon>Pseudomonadati</taxon>
        <taxon>Pseudomonadota</taxon>
        <taxon>Alphaproteobacteria</taxon>
        <taxon>Hyphomicrobiales</taxon>
        <taxon>Stappiaceae</taxon>
        <taxon>Roseibium</taxon>
    </lineage>
</organism>
<evidence type="ECO:0000313" key="15">
    <source>
        <dbReference type="EMBL" id="MBD8878018.1"/>
    </source>
</evidence>
<dbReference type="CDD" id="cd13957">
    <property type="entry name" value="PT_UbiA_Cox10"/>
    <property type="match status" value="1"/>
</dbReference>
<comment type="caution">
    <text evidence="15">The sequence shown here is derived from an EMBL/GenBank/DDBJ whole genome shotgun (WGS) entry which is preliminary data.</text>
</comment>